<gene>
    <name evidence="5" type="ORF">PFICI_01731</name>
</gene>
<evidence type="ECO:0000313" key="6">
    <source>
        <dbReference type="Proteomes" id="UP000030651"/>
    </source>
</evidence>
<dbReference type="OrthoDB" id="3862662at2759"/>
<dbReference type="InParanoid" id="W3XPB9"/>
<dbReference type="Pfam" id="PF11951">
    <property type="entry name" value="Fungal_trans_2"/>
    <property type="match status" value="1"/>
</dbReference>
<dbReference type="PANTHER" id="PTHR37534:SF46">
    <property type="entry name" value="ZN(II)2CYS6 TRANSCRIPTION FACTOR (EUROFUNG)"/>
    <property type="match status" value="1"/>
</dbReference>
<comment type="subcellular location">
    <subcellularLocation>
        <location evidence="1">Nucleus</location>
    </subcellularLocation>
</comment>
<dbReference type="RefSeq" id="XP_007828503.1">
    <property type="nucleotide sequence ID" value="XM_007830312.1"/>
</dbReference>
<dbReference type="eggNOG" id="ENOG502SMD3">
    <property type="taxonomic scope" value="Eukaryota"/>
</dbReference>
<dbReference type="KEGG" id="pfy:PFICI_01731"/>
<name>W3XPB9_PESFW</name>
<feature type="compositionally biased region" description="Basic residues" evidence="3">
    <location>
        <begin position="65"/>
        <end position="74"/>
    </location>
</feature>
<feature type="domain" description="Zn(2)-C6 fungal-type" evidence="4">
    <location>
        <begin position="9"/>
        <end position="37"/>
    </location>
</feature>
<proteinExistence type="predicted"/>
<keyword evidence="2" id="KW-0539">Nucleus</keyword>
<feature type="region of interest" description="Disordered" evidence="3">
    <location>
        <begin position="62"/>
        <end position="121"/>
    </location>
</feature>
<dbReference type="HOGENOM" id="CLU_044489_0_0_1"/>
<evidence type="ECO:0000256" key="1">
    <source>
        <dbReference type="ARBA" id="ARBA00004123"/>
    </source>
</evidence>
<dbReference type="Proteomes" id="UP000030651">
    <property type="component" value="Unassembled WGS sequence"/>
</dbReference>
<dbReference type="OMA" id="HICEVIP"/>
<dbReference type="GO" id="GO:0008270">
    <property type="term" value="F:zinc ion binding"/>
    <property type="evidence" value="ECO:0007669"/>
    <property type="project" value="InterPro"/>
</dbReference>
<evidence type="ECO:0000256" key="3">
    <source>
        <dbReference type="SAM" id="MobiDB-lite"/>
    </source>
</evidence>
<keyword evidence="6" id="KW-1185">Reference proteome</keyword>
<accession>W3XPB9</accession>
<organism evidence="5 6">
    <name type="scientific">Pestalotiopsis fici (strain W106-1 / CGMCC3.15140)</name>
    <dbReference type="NCBI Taxonomy" id="1229662"/>
    <lineage>
        <taxon>Eukaryota</taxon>
        <taxon>Fungi</taxon>
        <taxon>Dikarya</taxon>
        <taxon>Ascomycota</taxon>
        <taxon>Pezizomycotina</taxon>
        <taxon>Sordariomycetes</taxon>
        <taxon>Xylariomycetidae</taxon>
        <taxon>Amphisphaeriales</taxon>
        <taxon>Sporocadaceae</taxon>
        <taxon>Pestalotiopsis</taxon>
    </lineage>
</organism>
<dbReference type="CDD" id="cd00067">
    <property type="entry name" value="GAL4"/>
    <property type="match status" value="1"/>
</dbReference>
<dbReference type="Gene3D" id="4.10.240.10">
    <property type="entry name" value="Zn(2)-C6 fungal-type DNA-binding domain"/>
    <property type="match status" value="1"/>
</dbReference>
<dbReference type="AlphaFoldDB" id="W3XPB9"/>
<dbReference type="InterPro" id="IPR001138">
    <property type="entry name" value="Zn2Cys6_DnaBD"/>
</dbReference>
<dbReference type="GO" id="GO:0005634">
    <property type="term" value="C:nucleus"/>
    <property type="evidence" value="ECO:0007669"/>
    <property type="project" value="UniProtKB-SubCell"/>
</dbReference>
<dbReference type="PROSITE" id="PS50048">
    <property type="entry name" value="ZN2_CY6_FUNGAL_2"/>
    <property type="match status" value="1"/>
</dbReference>
<dbReference type="InterPro" id="IPR021858">
    <property type="entry name" value="Fun_TF"/>
</dbReference>
<dbReference type="EMBL" id="KI912109">
    <property type="protein sequence ID" value="ETS87903.1"/>
    <property type="molecule type" value="Genomic_DNA"/>
</dbReference>
<evidence type="ECO:0000259" key="4">
    <source>
        <dbReference type="PROSITE" id="PS50048"/>
    </source>
</evidence>
<dbReference type="PANTHER" id="PTHR37534">
    <property type="entry name" value="TRANSCRIPTIONAL ACTIVATOR PROTEIN UGA3"/>
    <property type="match status" value="1"/>
</dbReference>
<reference evidence="6" key="1">
    <citation type="journal article" date="2015" name="BMC Genomics">
        <title>Genomic and transcriptomic analysis of the endophytic fungus Pestalotiopsis fici reveals its lifestyle and high potential for synthesis of natural products.</title>
        <authorList>
            <person name="Wang X."/>
            <person name="Zhang X."/>
            <person name="Liu L."/>
            <person name="Xiang M."/>
            <person name="Wang W."/>
            <person name="Sun X."/>
            <person name="Che Y."/>
            <person name="Guo L."/>
            <person name="Liu G."/>
            <person name="Guo L."/>
            <person name="Wang C."/>
            <person name="Yin W.B."/>
            <person name="Stadler M."/>
            <person name="Zhang X."/>
            <person name="Liu X."/>
        </authorList>
    </citation>
    <scope>NUCLEOTIDE SEQUENCE [LARGE SCALE GENOMIC DNA]</scope>
    <source>
        <strain evidence="6">W106-1 / CGMCC3.15140</strain>
    </source>
</reference>
<dbReference type="Pfam" id="PF00172">
    <property type="entry name" value="Zn_clus"/>
    <property type="match status" value="1"/>
</dbReference>
<evidence type="ECO:0000313" key="5">
    <source>
        <dbReference type="EMBL" id="ETS87903.1"/>
    </source>
</evidence>
<dbReference type="InterPro" id="IPR036864">
    <property type="entry name" value="Zn2-C6_fun-type_DNA-bd_sf"/>
</dbReference>
<dbReference type="GO" id="GO:0000981">
    <property type="term" value="F:DNA-binding transcription factor activity, RNA polymerase II-specific"/>
    <property type="evidence" value="ECO:0007669"/>
    <property type="project" value="InterPro"/>
</dbReference>
<dbReference type="SUPFAM" id="SSF57701">
    <property type="entry name" value="Zn2/Cys6 DNA-binding domain"/>
    <property type="match status" value="1"/>
</dbReference>
<protein>
    <recommendedName>
        <fullName evidence="4">Zn(2)-C6 fungal-type domain-containing protein</fullName>
    </recommendedName>
</protein>
<sequence>MGRKYHGAACRTCRRRGRKCTRELPACQSCIDKGNECEGYAFKFAGLASRGFLSGHAGVGEVRFKRNPGPRKANRTQVQQQERNEQPLPLVDPSQLPLVQDDGDDVPPSGESVMLDLSSPGPAPQDWQLVESGIRDETPQRGSITDGEVTLSASENLEDSQRRCELPNPFVGPSAAMNLFHLPVELSFVLEYHFHEAAAKLCVDNDAARNPYREYIYPLALQRPALLYACAALSSVHYSTRHKNEAFLVDALRFRGKALSRLQESMWCVDSSLDESNLATLLMLILCDLCMGGPSNFETYFTMAKSLINLRGPLRTPDNFVEQYISWMDIMSCASTSRQPVFTIEDVASLHQRNLDWSHDVVPCATDLFYIFLDIVSLHKNTQLGATDVDAQLQSLKMRILTSPPRVERGMPWFHLTEAYRFGILLYAALLFDKTQDEDEMAWLVSSIIQHAKSIPSRSGWADQLLWPLFHAGLRMSDPRQQDWLRGKLSEMQTSGGFRNVTSAQEVLEMCWRGEVSGKYADLLVKQGVGDMIVI</sequence>
<dbReference type="GeneID" id="19266744"/>
<evidence type="ECO:0000256" key="2">
    <source>
        <dbReference type="ARBA" id="ARBA00023242"/>
    </source>
</evidence>